<dbReference type="InterPro" id="IPR038765">
    <property type="entry name" value="Papain-like_cys_pep_sf"/>
</dbReference>
<dbReference type="Pfam" id="PF08246">
    <property type="entry name" value="Inhibitor_I29"/>
    <property type="match status" value="1"/>
</dbReference>
<dbReference type="Proteomes" id="UP000095300">
    <property type="component" value="Unassembled WGS sequence"/>
</dbReference>
<dbReference type="InterPro" id="IPR013201">
    <property type="entry name" value="Prot_inhib_I29"/>
</dbReference>
<proteinExistence type="predicted"/>
<gene>
    <name evidence="3" type="primary">106083039</name>
</gene>
<evidence type="ECO:0000313" key="3">
    <source>
        <dbReference type="EnsemblMetazoa" id="SCAU009275-PA"/>
    </source>
</evidence>
<protein>
    <recommendedName>
        <fullName evidence="2">Cathepsin propeptide inhibitor domain-containing protein</fullName>
    </recommendedName>
</protein>
<evidence type="ECO:0000259" key="2">
    <source>
        <dbReference type="SMART" id="SM00848"/>
    </source>
</evidence>
<evidence type="ECO:0000313" key="4">
    <source>
        <dbReference type="Proteomes" id="UP000095300"/>
    </source>
</evidence>
<dbReference type="Gene3D" id="1.10.287.2250">
    <property type="match status" value="1"/>
</dbReference>
<dbReference type="EnsemblMetazoa" id="SCAU009275-RA">
    <property type="protein sequence ID" value="SCAU009275-PA"/>
    <property type="gene ID" value="SCAU009275"/>
</dbReference>
<dbReference type="VEuPathDB" id="VectorBase:SCAU009275"/>
<dbReference type="AlphaFoldDB" id="A0A1I8PLU3"/>
<dbReference type="STRING" id="35570.A0A1I8PLU3"/>
<feature type="compositionally biased region" description="Basic and acidic residues" evidence="1">
    <location>
        <begin position="64"/>
        <end position="73"/>
    </location>
</feature>
<reference evidence="3" key="1">
    <citation type="submission" date="2020-05" db="UniProtKB">
        <authorList>
            <consortium name="EnsemblMetazoa"/>
        </authorList>
    </citation>
    <scope>IDENTIFICATION</scope>
    <source>
        <strain evidence="3">USDA</strain>
    </source>
</reference>
<sequence length="79" mass="9086">MATLTDAEWEAYKTDMQKSYGSAQEEAMRRDLVAKSKQFVDEHNKKFEAGEVTFTCGLNGLSDHTPEEMERMHGYRPPK</sequence>
<name>A0A1I8PLU3_STOCA</name>
<feature type="domain" description="Cathepsin propeptide inhibitor" evidence="2">
    <location>
        <begin position="9"/>
        <end position="69"/>
    </location>
</feature>
<keyword evidence="4" id="KW-1185">Reference proteome</keyword>
<dbReference type="SMART" id="SM00848">
    <property type="entry name" value="Inhibitor_I29"/>
    <property type="match status" value="1"/>
</dbReference>
<accession>A0A1I8PLU3</accession>
<evidence type="ECO:0000256" key="1">
    <source>
        <dbReference type="SAM" id="MobiDB-lite"/>
    </source>
</evidence>
<organism evidence="3 4">
    <name type="scientific">Stomoxys calcitrans</name>
    <name type="common">Stable fly</name>
    <name type="synonym">Conops calcitrans</name>
    <dbReference type="NCBI Taxonomy" id="35570"/>
    <lineage>
        <taxon>Eukaryota</taxon>
        <taxon>Metazoa</taxon>
        <taxon>Ecdysozoa</taxon>
        <taxon>Arthropoda</taxon>
        <taxon>Hexapoda</taxon>
        <taxon>Insecta</taxon>
        <taxon>Pterygota</taxon>
        <taxon>Neoptera</taxon>
        <taxon>Endopterygota</taxon>
        <taxon>Diptera</taxon>
        <taxon>Brachycera</taxon>
        <taxon>Muscomorpha</taxon>
        <taxon>Muscoidea</taxon>
        <taxon>Muscidae</taxon>
        <taxon>Stomoxys</taxon>
    </lineage>
</organism>
<dbReference type="SUPFAM" id="SSF54001">
    <property type="entry name" value="Cysteine proteinases"/>
    <property type="match status" value="1"/>
</dbReference>
<feature type="region of interest" description="Disordered" evidence="1">
    <location>
        <begin position="60"/>
        <end position="79"/>
    </location>
</feature>